<dbReference type="InterPro" id="IPR050707">
    <property type="entry name" value="HTH_MetabolicPath_Reg"/>
</dbReference>
<name>A0ABW4TQ17_9ACTN</name>
<comment type="caution">
    <text evidence="7">The sequence shown here is derived from an EMBL/GenBank/DDBJ whole genome shotgun (WGS) entry which is preliminary data.</text>
</comment>
<dbReference type="RefSeq" id="WP_379190182.1">
    <property type="nucleotide sequence ID" value="NZ_JBHUGD010000004.1"/>
</dbReference>
<dbReference type="InterPro" id="IPR005471">
    <property type="entry name" value="Tscrpt_reg_IclR_N"/>
</dbReference>
<dbReference type="InterPro" id="IPR014757">
    <property type="entry name" value="Tscrpt_reg_IclR_C"/>
</dbReference>
<dbReference type="Pfam" id="PF09339">
    <property type="entry name" value="HTH_IclR"/>
    <property type="match status" value="1"/>
</dbReference>
<dbReference type="PANTHER" id="PTHR30136:SF24">
    <property type="entry name" value="HTH-TYPE TRANSCRIPTIONAL REPRESSOR ALLR"/>
    <property type="match status" value="1"/>
</dbReference>
<evidence type="ECO:0000256" key="3">
    <source>
        <dbReference type="ARBA" id="ARBA00023163"/>
    </source>
</evidence>
<keyword evidence="1" id="KW-0805">Transcription regulation</keyword>
<gene>
    <name evidence="7" type="ORF">ACFSDE_18255</name>
</gene>
<feature type="region of interest" description="Disordered" evidence="4">
    <location>
        <begin position="18"/>
        <end position="41"/>
    </location>
</feature>
<proteinExistence type="predicted"/>
<dbReference type="PANTHER" id="PTHR30136">
    <property type="entry name" value="HELIX-TURN-HELIX TRANSCRIPTIONAL REGULATOR, ICLR FAMILY"/>
    <property type="match status" value="1"/>
</dbReference>
<protein>
    <submittedName>
        <fullName evidence="7">IclR family transcriptional regulator</fullName>
    </submittedName>
</protein>
<reference evidence="8" key="1">
    <citation type="journal article" date="2019" name="Int. J. Syst. Evol. Microbiol.">
        <title>The Global Catalogue of Microorganisms (GCM) 10K type strain sequencing project: providing services to taxonomists for standard genome sequencing and annotation.</title>
        <authorList>
            <consortium name="The Broad Institute Genomics Platform"/>
            <consortium name="The Broad Institute Genome Sequencing Center for Infectious Disease"/>
            <person name="Wu L."/>
            <person name="Ma J."/>
        </authorList>
    </citation>
    <scope>NUCLEOTIDE SEQUENCE [LARGE SCALE GENOMIC DNA]</scope>
    <source>
        <strain evidence="8">CGMCC 1.12477</strain>
    </source>
</reference>
<dbReference type="InterPro" id="IPR036390">
    <property type="entry name" value="WH_DNA-bd_sf"/>
</dbReference>
<accession>A0ABW4TQ17</accession>
<dbReference type="Gene3D" id="1.10.10.10">
    <property type="entry name" value="Winged helix-like DNA-binding domain superfamily/Winged helix DNA-binding domain"/>
    <property type="match status" value="1"/>
</dbReference>
<evidence type="ECO:0000256" key="4">
    <source>
        <dbReference type="SAM" id="MobiDB-lite"/>
    </source>
</evidence>
<feature type="compositionally biased region" description="Polar residues" evidence="4">
    <location>
        <begin position="30"/>
        <end position="41"/>
    </location>
</feature>
<evidence type="ECO:0000256" key="1">
    <source>
        <dbReference type="ARBA" id="ARBA00023015"/>
    </source>
</evidence>
<evidence type="ECO:0000256" key="2">
    <source>
        <dbReference type="ARBA" id="ARBA00023125"/>
    </source>
</evidence>
<evidence type="ECO:0000313" key="7">
    <source>
        <dbReference type="EMBL" id="MFD1948750.1"/>
    </source>
</evidence>
<keyword evidence="3" id="KW-0804">Transcription</keyword>
<dbReference type="SMART" id="SM00346">
    <property type="entry name" value="HTH_ICLR"/>
    <property type="match status" value="1"/>
</dbReference>
<dbReference type="InterPro" id="IPR036388">
    <property type="entry name" value="WH-like_DNA-bd_sf"/>
</dbReference>
<dbReference type="SUPFAM" id="SSF46785">
    <property type="entry name" value="Winged helix' DNA-binding domain"/>
    <property type="match status" value="1"/>
</dbReference>
<feature type="domain" description="HTH iclR-type" evidence="5">
    <location>
        <begin position="42"/>
        <end position="105"/>
    </location>
</feature>
<evidence type="ECO:0000259" key="6">
    <source>
        <dbReference type="PROSITE" id="PS51078"/>
    </source>
</evidence>
<dbReference type="Gene3D" id="3.30.450.40">
    <property type="match status" value="1"/>
</dbReference>
<dbReference type="InterPro" id="IPR029016">
    <property type="entry name" value="GAF-like_dom_sf"/>
</dbReference>
<organism evidence="7 8">
    <name type="scientific">Nocardioides aestuarii</name>
    <dbReference type="NCBI Taxonomy" id="252231"/>
    <lineage>
        <taxon>Bacteria</taxon>
        <taxon>Bacillati</taxon>
        <taxon>Actinomycetota</taxon>
        <taxon>Actinomycetes</taxon>
        <taxon>Propionibacteriales</taxon>
        <taxon>Nocardioidaceae</taxon>
        <taxon>Nocardioides</taxon>
    </lineage>
</organism>
<evidence type="ECO:0000259" key="5">
    <source>
        <dbReference type="PROSITE" id="PS51077"/>
    </source>
</evidence>
<keyword evidence="8" id="KW-1185">Reference proteome</keyword>
<dbReference type="Pfam" id="PF01614">
    <property type="entry name" value="IclR_C"/>
    <property type="match status" value="1"/>
</dbReference>
<dbReference type="EMBL" id="JBHUGD010000004">
    <property type="protein sequence ID" value="MFD1948750.1"/>
    <property type="molecule type" value="Genomic_DNA"/>
</dbReference>
<dbReference type="PROSITE" id="PS51078">
    <property type="entry name" value="ICLR_ED"/>
    <property type="match status" value="1"/>
</dbReference>
<sequence>MRNAHEWCEIRNIKEQEESVNGPGRIVTGLSPSRQRPSSTRVQSVERAAALLRAVAAAADDETTAPALAETVGLHRTTTWRILATLEQERLVRRDERTGAYRLGFGLIDLAGQASGAALARSAAPVLHRLAEEVGETAALAVLREGALTYVAESTSASVVVSAGLSGVPVPLHATSTGKALLAFSAREDVRALLGPGDGDLPRYTGATITSRTALMEELVATRERGYAECRGEFETTAWGVSAPVLDAGGRPVAIVSIWGPGERLTDDRFPALGGLAVAAATEITGERP</sequence>
<feature type="domain" description="IclR-ED" evidence="6">
    <location>
        <begin position="106"/>
        <end position="289"/>
    </location>
</feature>
<evidence type="ECO:0000313" key="8">
    <source>
        <dbReference type="Proteomes" id="UP001597351"/>
    </source>
</evidence>
<dbReference type="PROSITE" id="PS51077">
    <property type="entry name" value="HTH_ICLR"/>
    <property type="match status" value="1"/>
</dbReference>
<keyword evidence="2" id="KW-0238">DNA-binding</keyword>
<dbReference type="SUPFAM" id="SSF55781">
    <property type="entry name" value="GAF domain-like"/>
    <property type="match status" value="1"/>
</dbReference>
<dbReference type="Proteomes" id="UP001597351">
    <property type="component" value="Unassembled WGS sequence"/>
</dbReference>